<dbReference type="GO" id="GO:0005975">
    <property type="term" value="P:carbohydrate metabolic process"/>
    <property type="evidence" value="ECO:0007669"/>
    <property type="project" value="InterPro"/>
</dbReference>
<dbReference type="SUPFAM" id="SSF88713">
    <property type="entry name" value="Glycoside hydrolase/deacetylase"/>
    <property type="match status" value="1"/>
</dbReference>
<dbReference type="InterPro" id="IPR011330">
    <property type="entry name" value="Glyco_hydro/deAcase_b/a-brl"/>
</dbReference>
<organism evidence="1 2">
    <name type="scientific">Candidatus Tanganyikabacteria bacterium</name>
    <dbReference type="NCBI Taxonomy" id="2961651"/>
    <lineage>
        <taxon>Bacteria</taxon>
        <taxon>Bacillati</taxon>
        <taxon>Candidatus Sericytochromatia</taxon>
        <taxon>Candidatus Tanganyikabacteria</taxon>
    </lineage>
</organism>
<proteinExistence type="predicted"/>
<dbReference type="InterPro" id="IPR027291">
    <property type="entry name" value="Glyco_hydro_38_N_sf"/>
</dbReference>
<dbReference type="PANTHER" id="PTHR36306">
    <property type="entry name" value="ALPHA-AMYLASE-RELATED-RELATED"/>
    <property type="match status" value="1"/>
</dbReference>
<accession>A0A937X5V3</accession>
<comment type="caution">
    <text evidence="1">The sequence shown here is derived from an EMBL/GenBank/DDBJ whole genome shotgun (WGS) entry which is preliminary data.</text>
</comment>
<reference evidence="1 2" key="1">
    <citation type="submission" date="2019-03" db="EMBL/GenBank/DDBJ databases">
        <title>Lake Tanganyika Metagenome-Assembled Genomes (MAGs).</title>
        <authorList>
            <person name="Tran P."/>
        </authorList>
    </citation>
    <scope>NUCLEOTIDE SEQUENCE [LARGE SCALE GENOMIC DNA]</scope>
    <source>
        <strain evidence="1">K_DeepCast_65m_m2_236</strain>
    </source>
</reference>
<sequence length="342" mass="37745">CWEHYPEDGWDFLRAFYDAISADPGIRLCTVSEYLAEHPPDQHLPSLFSGSWIGSDFTTWIGDPVKNRAWDLLGAARSAFAGYSGKDRDAIEEELLTAEGSDWFWWFGAGHDSGQDELFDLQFRLHLQNAYRLMGQEPPGSLDSAVTPVARPEPARQAAAPSGTFDAALPQGAMHAGATTFSRFAFQSDGEFFSVEIEFGPTFEPGPTDEILIGTFYLGQTRHNSPLNARPTANLSGVTYRFLYSHEIRIGFAPLSAALSEAGEVYTWHELTKEMAVCRDGAKLHLDLPVAYLGLAPGREIHFVVALCRNGDLTEIQPSDRTLCVLVPRPVKTESQEKVTAT</sequence>
<evidence type="ECO:0008006" key="3">
    <source>
        <dbReference type="Google" id="ProtNLM"/>
    </source>
</evidence>
<evidence type="ECO:0000313" key="2">
    <source>
        <dbReference type="Proteomes" id="UP000703893"/>
    </source>
</evidence>
<gene>
    <name evidence="1" type="ORF">FJZ00_06950</name>
</gene>
<dbReference type="Gene3D" id="3.20.110.10">
    <property type="entry name" value="Glycoside hydrolase 38, N terminal domain"/>
    <property type="match status" value="1"/>
</dbReference>
<dbReference type="InterPro" id="IPR052046">
    <property type="entry name" value="GH57_Enzymes"/>
</dbReference>
<protein>
    <recommendedName>
        <fullName evidence="3">Glycoside hydrolase family 57 N-terminal domain-containing protein</fullName>
    </recommendedName>
</protein>
<dbReference type="Proteomes" id="UP000703893">
    <property type="component" value="Unassembled WGS sequence"/>
</dbReference>
<dbReference type="EMBL" id="VGJX01000359">
    <property type="protein sequence ID" value="MBM3274872.1"/>
    <property type="molecule type" value="Genomic_DNA"/>
</dbReference>
<feature type="non-terminal residue" evidence="1">
    <location>
        <position position="1"/>
    </location>
</feature>
<evidence type="ECO:0000313" key="1">
    <source>
        <dbReference type="EMBL" id="MBM3274872.1"/>
    </source>
</evidence>
<name>A0A937X5V3_9BACT</name>
<dbReference type="AlphaFoldDB" id="A0A937X5V3"/>
<dbReference type="PANTHER" id="PTHR36306:SF1">
    <property type="entry name" value="ALPHA-AMYLASE-RELATED"/>
    <property type="match status" value="1"/>
</dbReference>